<dbReference type="Gene3D" id="1.10.8.80">
    <property type="entry name" value="Magnesium chelatase subunit I, C-Terminal domain"/>
    <property type="match status" value="1"/>
</dbReference>
<dbReference type="CDD" id="cd00009">
    <property type="entry name" value="AAA"/>
    <property type="match status" value="1"/>
</dbReference>
<organism evidence="3 4">
    <name type="scientific">Caproiciproducens galactitolivorans</name>
    <dbReference type="NCBI Taxonomy" id="642589"/>
    <lineage>
        <taxon>Bacteria</taxon>
        <taxon>Bacillati</taxon>
        <taxon>Bacillota</taxon>
        <taxon>Clostridia</taxon>
        <taxon>Eubacteriales</taxon>
        <taxon>Acutalibacteraceae</taxon>
        <taxon>Caproiciproducens</taxon>
    </lineage>
</organism>
<evidence type="ECO:0000259" key="2">
    <source>
        <dbReference type="Pfam" id="PF17863"/>
    </source>
</evidence>
<accession>A0A4Z0YAK2</accession>
<evidence type="ECO:0000313" key="3">
    <source>
        <dbReference type="EMBL" id="TGJ76281.1"/>
    </source>
</evidence>
<dbReference type="Proteomes" id="UP000297714">
    <property type="component" value="Unassembled WGS sequence"/>
</dbReference>
<keyword evidence="4" id="KW-1185">Reference proteome</keyword>
<dbReference type="InterPro" id="IPR011703">
    <property type="entry name" value="ATPase_AAA-3"/>
</dbReference>
<proteinExistence type="predicted"/>
<dbReference type="OrthoDB" id="9808397at2"/>
<evidence type="ECO:0000259" key="1">
    <source>
        <dbReference type="Pfam" id="PF07726"/>
    </source>
</evidence>
<dbReference type="GO" id="GO:0005524">
    <property type="term" value="F:ATP binding"/>
    <property type="evidence" value="ECO:0007669"/>
    <property type="project" value="InterPro"/>
</dbReference>
<gene>
    <name evidence="3" type="primary">ravA</name>
    <name evidence="3" type="ORF">CAGA_17450</name>
</gene>
<dbReference type="InterPro" id="IPR027417">
    <property type="entry name" value="P-loop_NTPase"/>
</dbReference>
<name>A0A4Z0YAK2_9FIRM</name>
<feature type="domain" description="ATPase AAA-3" evidence="1">
    <location>
        <begin position="35"/>
        <end position="165"/>
    </location>
</feature>
<dbReference type="SUPFAM" id="SSF52540">
    <property type="entry name" value="P-loop containing nucleoside triphosphate hydrolases"/>
    <property type="match status" value="1"/>
</dbReference>
<dbReference type="AlphaFoldDB" id="A0A4Z0YAK2"/>
<protein>
    <submittedName>
        <fullName evidence="3">ATPase RavA</fullName>
    </submittedName>
</protein>
<dbReference type="InterPro" id="IPR041628">
    <property type="entry name" value="ChlI/MoxR_AAA_lid"/>
</dbReference>
<dbReference type="PANTHER" id="PTHR42759:SF5">
    <property type="entry name" value="METHANOL DEHYDROGENASE REGULATOR"/>
    <property type="match status" value="1"/>
</dbReference>
<dbReference type="EMBL" id="SRMQ01000007">
    <property type="protein sequence ID" value="TGJ76281.1"/>
    <property type="molecule type" value="Genomic_DNA"/>
</dbReference>
<dbReference type="Pfam" id="PF17863">
    <property type="entry name" value="AAA_lid_2"/>
    <property type="match status" value="1"/>
</dbReference>
<dbReference type="InterPro" id="IPR050764">
    <property type="entry name" value="CbbQ/NirQ/NorQ/GpvN"/>
</dbReference>
<reference evidence="3 4" key="1">
    <citation type="submission" date="2019-04" db="EMBL/GenBank/DDBJ databases">
        <authorList>
            <person name="Poehlein A."/>
            <person name="Bengelsdorf F.R."/>
            <person name="Duerre P."/>
            <person name="Daniel R."/>
        </authorList>
    </citation>
    <scope>NUCLEOTIDE SEQUENCE [LARGE SCALE GENOMIC DNA]</scope>
    <source>
        <strain evidence="3 4">BS-1</strain>
    </source>
</reference>
<dbReference type="PIRSF" id="PIRSF002849">
    <property type="entry name" value="AAA_ATPase_chaperone_MoxR_prd"/>
    <property type="match status" value="1"/>
</dbReference>
<feature type="domain" description="ChlI/MoxR AAA lid" evidence="2">
    <location>
        <begin position="228"/>
        <end position="297"/>
    </location>
</feature>
<dbReference type="Pfam" id="PF07726">
    <property type="entry name" value="AAA_3"/>
    <property type="match status" value="1"/>
</dbReference>
<evidence type="ECO:0000313" key="4">
    <source>
        <dbReference type="Proteomes" id="UP000297714"/>
    </source>
</evidence>
<comment type="caution">
    <text evidence="3">The sequence shown here is derived from an EMBL/GenBank/DDBJ whole genome shotgun (WGS) entry which is preliminary data.</text>
</comment>
<dbReference type="GO" id="GO:0016887">
    <property type="term" value="F:ATP hydrolysis activity"/>
    <property type="evidence" value="ECO:0007669"/>
    <property type="project" value="InterPro"/>
</dbReference>
<dbReference type="Gene3D" id="3.40.50.300">
    <property type="entry name" value="P-loop containing nucleotide triphosphate hydrolases"/>
    <property type="match status" value="1"/>
</dbReference>
<dbReference type="RefSeq" id="WP_135659860.1">
    <property type="nucleotide sequence ID" value="NZ_JAJUFJ010000003.1"/>
</dbReference>
<sequence length="311" mass="33901">MQGKASQIMNEVKKAVVGKDAIVCKVLMVILAQGHILLEDIPGVGKTTLALAFSKAMSLDYKRIQFTPDVMPTDVTGFSIYNKETGKLEYKPGAALCNLFLADEINRTSSKTQSALLEVMEEGRITVDGTTRSTPKPYIVIATQNPVGSAGTQMLPESQLDRFMVRLTMGYPKISDEIEILKRKQGDDPLDSVRKVVDAQAILNMQNETDAVYISDDLYAYIARLVSATRENSMIRLGASPRGSIALARMAQATAYLSGRDYVVPKDVQFVFRDVIEHRILLSSQAKISNVSAGALLEGILKEVPAPSIAG</sequence>
<dbReference type="PANTHER" id="PTHR42759">
    <property type="entry name" value="MOXR FAMILY PROTEIN"/>
    <property type="match status" value="1"/>
</dbReference>